<dbReference type="Proteomes" id="UP001201163">
    <property type="component" value="Unassembled WGS sequence"/>
</dbReference>
<evidence type="ECO:0000256" key="1">
    <source>
        <dbReference type="SAM" id="MobiDB-lite"/>
    </source>
</evidence>
<feature type="compositionally biased region" description="Low complexity" evidence="1">
    <location>
        <begin position="60"/>
        <end position="89"/>
    </location>
</feature>
<proteinExistence type="predicted"/>
<reference evidence="2" key="1">
    <citation type="submission" date="2022-01" db="EMBL/GenBank/DDBJ databases">
        <title>Comparative genomics reveals a dynamic genome evolution in the ectomycorrhizal milk-cap (Lactarius) mushrooms.</title>
        <authorList>
            <consortium name="DOE Joint Genome Institute"/>
            <person name="Lebreton A."/>
            <person name="Tang N."/>
            <person name="Kuo A."/>
            <person name="LaButti K."/>
            <person name="Drula E."/>
            <person name="Barry K."/>
            <person name="Clum A."/>
            <person name="Lipzen A."/>
            <person name="Mousain D."/>
            <person name="Ng V."/>
            <person name="Wang R."/>
            <person name="Wang X."/>
            <person name="Dai Y."/>
            <person name="Henrissat B."/>
            <person name="Grigoriev I.V."/>
            <person name="Guerin-Laguette A."/>
            <person name="Yu F."/>
            <person name="Martin F.M."/>
        </authorList>
    </citation>
    <scope>NUCLEOTIDE SEQUENCE</scope>
    <source>
        <strain evidence="2">QP</strain>
    </source>
</reference>
<protein>
    <submittedName>
        <fullName evidence="2">Uncharacterized protein</fullName>
    </submittedName>
</protein>
<feature type="compositionally biased region" description="Pro residues" evidence="1">
    <location>
        <begin position="126"/>
        <end position="135"/>
    </location>
</feature>
<dbReference type="AlphaFoldDB" id="A0AAD4LJJ3"/>
<dbReference type="EMBL" id="JAKELL010000015">
    <property type="protein sequence ID" value="KAH8994248.1"/>
    <property type="molecule type" value="Genomic_DNA"/>
</dbReference>
<gene>
    <name evidence="2" type="ORF">EDB92DRAFT_1851094</name>
</gene>
<feature type="compositionally biased region" description="Pro residues" evidence="1">
    <location>
        <begin position="148"/>
        <end position="163"/>
    </location>
</feature>
<feature type="compositionally biased region" description="Basic residues" evidence="1">
    <location>
        <begin position="48"/>
        <end position="59"/>
    </location>
</feature>
<feature type="region of interest" description="Disordered" evidence="1">
    <location>
        <begin position="26"/>
        <end position="181"/>
    </location>
</feature>
<name>A0AAD4LJJ3_9AGAM</name>
<evidence type="ECO:0000313" key="2">
    <source>
        <dbReference type="EMBL" id="KAH8994248.1"/>
    </source>
</evidence>
<organism evidence="2 3">
    <name type="scientific">Lactarius akahatsu</name>
    <dbReference type="NCBI Taxonomy" id="416441"/>
    <lineage>
        <taxon>Eukaryota</taxon>
        <taxon>Fungi</taxon>
        <taxon>Dikarya</taxon>
        <taxon>Basidiomycota</taxon>
        <taxon>Agaricomycotina</taxon>
        <taxon>Agaricomycetes</taxon>
        <taxon>Russulales</taxon>
        <taxon>Russulaceae</taxon>
        <taxon>Lactarius</taxon>
    </lineage>
</organism>
<evidence type="ECO:0000313" key="3">
    <source>
        <dbReference type="Proteomes" id="UP001201163"/>
    </source>
</evidence>
<comment type="caution">
    <text evidence="2">The sequence shown here is derived from an EMBL/GenBank/DDBJ whole genome shotgun (WGS) entry which is preliminary data.</text>
</comment>
<feature type="compositionally biased region" description="Polar residues" evidence="1">
    <location>
        <begin position="110"/>
        <end position="125"/>
    </location>
</feature>
<sequence length="263" mass="30119">MTEYDYSPEAYERYMATQTRISNWIDTVSQSMQTPSPPSRQAYDHYPHPHQHQHQRHSRPTYPQHYPQHYPQQHTHSNTHSQTHSRSNSLSRTHSRTRHQHYQDPPRPRSYSQTGSRPQVVHSQTAPPPVPPPPHLHSRTYSYAMNQPPLPPPPAPIPVPQPTSYPHLAPRRSRTLPPQSQNVVYHTYETPRGGPTYVIVPPVIGGGPHGQHLRMQSPVTQNKRAQPLLKRLFTSFGPWGSSSGASPKSKFAPARRYPRRSSF</sequence>
<accession>A0AAD4LJJ3</accession>
<feature type="region of interest" description="Disordered" evidence="1">
    <location>
        <begin position="237"/>
        <end position="263"/>
    </location>
</feature>
<keyword evidence="3" id="KW-1185">Reference proteome</keyword>